<dbReference type="HOGENOM" id="CLU_084603_2_3_12"/>
<dbReference type="InterPro" id="IPR013078">
    <property type="entry name" value="His_Pase_superF_clade-1"/>
</dbReference>
<evidence type="ECO:0000313" key="2">
    <source>
        <dbReference type="Proteomes" id="UP000006048"/>
    </source>
</evidence>
<dbReference type="PANTHER" id="PTHR47623:SF1">
    <property type="entry name" value="OS09G0287300 PROTEIN"/>
    <property type="match status" value="1"/>
</dbReference>
<gene>
    <name evidence="1" type="ordered locus">Turpa_3012</name>
</gene>
<dbReference type="EMBL" id="CP002959">
    <property type="protein sequence ID" value="AFM13651.1"/>
    <property type="molecule type" value="Genomic_DNA"/>
</dbReference>
<dbReference type="PANTHER" id="PTHR47623">
    <property type="entry name" value="OS09G0287300 PROTEIN"/>
    <property type="match status" value="1"/>
</dbReference>
<dbReference type="AlphaFoldDB" id="I4B8P4"/>
<accession>I4B8P4</accession>
<name>I4B8P4_TURPD</name>
<proteinExistence type="predicted"/>
<dbReference type="STRING" id="869212.Turpa_3012"/>
<protein>
    <submittedName>
        <fullName evidence="1">Phosphohistidine phosphatase, SixA</fullName>
    </submittedName>
</protein>
<dbReference type="Gene3D" id="3.40.50.1240">
    <property type="entry name" value="Phosphoglycerate mutase-like"/>
    <property type="match status" value="1"/>
</dbReference>
<dbReference type="InterPro" id="IPR029033">
    <property type="entry name" value="His_PPase_superfam"/>
</dbReference>
<reference evidence="1 2" key="1">
    <citation type="submission" date="2012-06" db="EMBL/GenBank/DDBJ databases">
        <title>The complete chromosome of genome of Turneriella parva DSM 21527.</title>
        <authorList>
            <consortium name="US DOE Joint Genome Institute (JGI-PGF)"/>
            <person name="Lucas S."/>
            <person name="Han J."/>
            <person name="Lapidus A."/>
            <person name="Bruce D."/>
            <person name="Goodwin L."/>
            <person name="Pitluck S."/>
            <person name="Peters L."/>
            <person name="Kyrpides N."/>
            <person name="Mavromatis K."/>
            <person name="Ivanova N."/>
            <person name="Mikhailova N."/>
            <person name="Chertkov O."/>
            <person name="Detter J.C."/>
            <person name="Tapia R."/>
            <person name="Han C."/>
            <person name="Land M."/>
            <person name="Hauser L."/>
            <person name="Markowitz V."/>
            <person name="Cheng J.-F."/>
            <person name="Hugenholtz P."/>
            <person name="Woyke T."/>
            <person name="Wu D."/>
            <person name="Gronow S."/>
            <person name="Wellnitz S."/>
            <person name="Brambilla E."/>
            <person name="Klenk H.-P."/>
            <person name="Eisen J.A."/>
        </authorList>
    </citation>
    <scope>NUCLEOTIDE SEQUENCE [LARGE SCALE GENOMIC DNA]</scope>
    <source>
        <strain evidence="2">ATCC BAA-1111 / DSM 21527 / NCTC 11395 / H</strain>
    </source>
</reference>
<evidence type="ECO:0000313" key="1">
    <source>
        <dbReference type="EMBL" id="AFM13651.1"/>
    </source>
</evidence>
<dbReference type="KEGG" id="tpx:Turpa_3012"/>
<dbReference type="Proteomes" id="UP000006048">
    <property type="component" value="Chromosome"/>
</dbReference>
<organism evidence="1 2">
    <name type="scientific">Turneriella parva (strain ATCC BAA-1111 / DSM 21527 / NCTC 11395 / H)</name>
    <name type="common">Leptospira parva</name>
    <dbReference type="NCBI Taxonomy" id="869212"/>
    <lineage>
        <taxon>Bacteria</taxon>
        <taxon>Pseudomonadati</taxon>
        <taxon>Spirochaetota</taxon>
        <taxon>Spirochaetia</taxon>
        <taxon>Leptospirales</taxon>
        <taxon>Leptospiraceae</taxon>
        <taxon>Turneriella</taxon>
    </lineage>
</organism>
<sequence length="173" mass="19401">MAQKEKLIKTVFLVRHAKAEPQDVKKSDHERRLVDKGMRHAEKMASLVAGFRFPPEVICTSSAARAKETAAIFAEALKIKDSVEVADDLYSSSAQSYLQKIQKTGDETHAMMLVGHNPVLEDLLVMLTSRSPFHCKMPTCGIAIIHFHVTLWSEIRPATGILRSLLYPKLFLE</sequence>
<keyword evidence="2" id="KW-1185">Reference proteome</keyword>
<dbReference type="CDD" id="cd07067">
    <property type="entry name" value="HP_PGM_like"/>
    <property type="match status" value="1"/>
</dbReference>
<dbReference type="SUPFAM" id="SSF53254">
    <property type="entry name" value="Phosphoglycerate mutase-like"/>
    <property type="match status" value="1"/>
</dbReference>
<dbReference type="Pfam" id="PF00300">
    <property type="entry name" value="His_Phos_1"/>
    <property type="match status" value="1"/>
</dbReference>